<dbReference type="EMBL" id="FNFM01000001">
    <property type="protein sequence ID" value="SDJ66641.1"/>
    <property type="molecule type" value="Genomic_DNA"/>
</dbReference>
<dbReference type="Pfam" id="PF26606">
    <property type="entry name" value="SCO4848"/>
    <property type="match status" value="1"/>
</dbReference>
<evidence type="ECO:0000256" key="1">
    <source>
        <dbReference type="SAM" id="Phobius"/>
    </source>
</evidence>
<organism evidence="2 3">
    <name type="scientific">Actinopolyspora mzabensis</name>
    <dbReference type="NCBI Taxonomy" id="995066"/>
    <lineage>
        <taxon>Bacteria</taxon>
        <taxon>Bacillati</taxon>
        <taxon>Actinomycetota</taxon>
        <taxon>Actinomycetes</taxon>
        <taxon>Actinopolysporales</taxon>
        <taxon>Actinopolysporaceae</taxon>
        <taxon>Actinopolyspora</taxon>
    </lineage>
</organism>
<reference evidence="3" key="1">
    <citation type="submission" date="2016-10" db="EMBL/GenBank/DDBJ databases">
        <authorList>
            <person name="Varghese N."/>
            <person name="Submissions S."/>
        </authorList>
    </citation>
    <scope>NUCLEOTIDE SEQUENCE [LARGE SCALE GENOMIC DNA]</scope>
    <source>
        <strain evidence="3">DSM 45460</strain>
    </source>
</reference>
<evidence type="ECO:0000313" key="3">
    <source>
        <dbReference type="Proteomes" id="UP000199213"/>
    </source>
</evidence>
<feature type="transmembrane region" description="Helical" evidence="1">
    <location>
        <begin position="29"/>
        <end position="47"/>
    </location>
</feature>
<protein>
    <submittedName>
        <fullName evidence="2">Uncharacterized protein</fullName>
    </submittedName>
</protein>
<keyword evidence="1" id="KW-1133">Transmembrane helix</keyword>
<gene>
    <name evidence="2" type="ORF">SAMN04487820_101154</name>
</gene>
<proteinExistence type="predicted"/>
<keyword evidence="1" id="KW-0472">Membrane</keyword>
<sequence>MCRRRPSAPERAVAAGTVDTGYVRISRGMALFLLAFGVWSWLLWPTFLRNILGDEQSWSNGAPTAFLWVHVVIAVVSLVLGTVIGVFGLRAYRASRDG</sequence>
<accession>A0A1G8VKM3</accession>
<dbReference type="Proteomes" id="UP000199213">
    <property type="component" value="Unassembled WGS sequence"/>
</dbReference>
<dbReference type="AlphaFoldDB" id="A0A1G8VKM3"/>
<evidence type="ECO:0000313" key="2">
    <source>
        <dbReference type="EMBL" id="SDJ66641.1"/>
    </source>
</evidence>
<dbReference type="NCBIfam" id="NF046117">
    <property type="entry name" value="SCO4848_fam"/>
    <property type="match status" value="1"/>
</dbReference>
<keyword evidence="1" id="KW-0812">Transmembrane</keyword>
<feature type="transmembrane region" description="Helical" evidence="1">
    <location>
        <begin position="67"/>
        <end position="89"/>
    </location>
</feature>
<name>A0A1G8VKM3_ACTMZ</name>
<dbReference type="InterPro" id="IPR058061">
    <property type="entry name" value="SCO4848-like"/>
</dbReference>
<keyword evidence="3" id="KW-1185">Reference proteome</keyword>